<protein>
    <submittedName>
        <fullName evidence="1">Uncharacterized protein</fullName>
    </submittedName>
</protein>
<proteinExistence type="predicted"/>
<evidence type="ECO:0000313" key="1">
    <source>
        <dbReference type="EMBL" id="MFL9924011.1"/>
    </source>
</evidence>
<accession>A0ABW9A553</accession>
<organism evidence="1 2">
    <name type="scientific">Herbaspirillum lusitanum</name>
    <dbReference type="NCBI Taxonomy" id="213312"/>
    <lineage>
        <taxon>Bacteria</taxon>
        <taxon>Pseudomonadati</taxon>
        <taxon>Pseudomonadota</taxon>
        <taxon>Betaproteobacteria</taxon>
        <taxon>Burkholderiales</taxon>
        <taxon>Oxalobacteraceae</taxon>
        <taxon>Herbaspirillum</taxon>
    </lineage>
</organism>
<evidence type="ECO:0000313" key="2">
    <source>
        <dbReference type="Proteomes" id="UP001629246"/>
    </source>
</evidence>
<name>A0ABW9A553_9BURK</name>
<dbReference type="EMBL" id="JAQQFM010000003">
    <property type="protein sequence ID" value="MFL9924011.1"/>
    <property type="molecule type" value="Genomic_DNA"/>
</dbReference>
<sequence>MGQYGSAYRGKHIAVQDKVDARNGEVTCVVSIDGLVYPDFRGNPFRSVGAAQATGAAFARALIDAQLDGDTMEHRGYFIRTSSSEQRDGSWLGGYQLHRNDNPVPFRRATCDGFHCNSSVEAEEYAAGIAQQAIDADIAAGKL</sequence>
<keyword evidence="2" id="KW-1185">Reference proteome</keyword>
<dbReference type="Proteomes" id="UP001629246">
    <property type="component" value="Unassembled WGS sequence"/>
</dbReference>
<comment type="caution">
    <text evidence="1">The sequence shown here is derived from an EMBL/GenBank/DDBJ whole genome shotgun (WGS) entry which is preliminary data.</text>
</comment>
<dbReference type="RefSeq" id="WP_408156215.1">
    <property type="nucleotide sequence ID" value="NZ_JAQQFM010000003.1"/>
</dbReference>
<reference evidence="1 2" key="1">
    <citation type="journal article" date="2024" name="Chem. Sci.">
        <title>Discovery of megapolipeptins by genome mining of a Burkholderiales bacteria collection.</title>
        <authorList>
            <person name="Paulo B.S."/>
            <person name="Recchia M.J.J."/>
            <person name="Lee S."/>
            <person name="Fergusson C.H."/>
            <person name="Romanowski S.B."/>
            <person name="Hernandez A."/>
            <person name="Krull N."/>
            <person name="Liu D.Y."/>
            <person name="Cavanagh H."/>
            <person name="Bos A."/>
            <person name="Gray C.A."/>
            <person name="Murphy B.T."/>
            <person name="Linington R.G."/>
            <person name="Eustaquio A.S."/>
        </authorList>
    </citation>
    <scope>NUCLEOTIDE SEQUENCE [LARGE SCALE GENOMIC DNA]</scope>
    <source>
        <strain evidence="1 2">RL21-008-BIB-A</strain>
    </source>
</reference>
<gene>
    <name evidence="1" type="ORF">PQR62_07040</name>
</gene>